<keyword evidence="4" id="KW-0548">Nucleotidyltransferase</keyword>
<dbReference type="GO" id="GO:0006281">
    <property type="term" value="P:DNA repair"/>
    <property type="evidence" value="ECO:0007669"/>
    <property type="project" value="UniProtKB-UniRule"/>
</dbReference>
<dbReference type="InterPro" id="IPR036775">
    <property type="entry name" value="DNA_pol_Y-fam_lit_finger_sf"/>
</dbReference>
<dbReference type="SUPFAM" id="SSF56672">
    <property type="entry name" value="DNA/RNA polymerases"/>
    <property type="match status" value="1"/>
</dbReference>
<dbReference type="PANTHER" id="PTHR11076:SF33">
    <property type="entry name" value="DNA POLYMERASE KAPPA"/>
    <property type="match status" value="1"/>
</dbReference>
<dbReference type="Gene3D" id="3.30.1490.100">
    <property type="entry name" value="DNA polymerase, Y-family, little finger domain"/>
    <property type="match status" value="1"/>
</dbReference>
<keyword evidence="4" id="KW-0227">DNA damage</keyword>
<feature type="domain" description="UmuC" evidence="5">
    <location>
        <begin position="3"/>
        <end position="184"/>
    </location>
</feature>
<dbReference type="Pfam" id="PF00817">
    <property type="entry name" value="IMS"/>
    <property type="match status" value="1"/>
</dbReference>
<evidence type="ECO:0000256" key="1">
    <source>
        <dbReference type="ARBA" id="ARBA00010945"/>
    </source>
</evidence>
<keyword evidence="4" id="KW-0808">Transferase</keyword>
<dbReference type="GO" id="GO:0006261">
    <property type="term" value="P:DNA-templated DNA replication"/>
    <property type="evidence" value="ECO:0007669"/>
    <property type="project" value="UniProtKB-UniRule"/>
</dbReference>
<dbReference type="Pfam" id="PF11799">
    <property type="entry name" value="IMS_C"/>
    <property type="match status" value="1"/>
</dbReference>
<protein>
    <recommendedName>
        <fullName evidence="4">DNA polymerase IV</fullName>
        <shortName evidence="4">Pol IV</shortName>
        <ecNumber evidence="4">2.7.7.7</ecNumber>
    </recommendedName>
</protein>
<dbReference type="AlphaFoldDB" id="A0A9D1J890"/>
<keyword evidence="4" id="KW-0235">DNA replication</keyword>
<sequence length="407" mass="45653">MDILHCDLNNFYASVEQAINPQLKGKFVAVSGNPATRSGIILAKNTAAKQMGVKTGEAIWEAKQKCPQLVCVPPHFEYYSHFSKRVREIYEQYTDRVEGFGLDECWLDVTHSKIFGTPFEIAEKLRSEVRQKTGLTISVGVSFTKTFAKLGSDLKKPDATTVISRENFKKVVWPLSVGEMLFIGPHTSQKLNAMGIFTLGDLAMADTDLLRKRFGIVGERLKNCALGLDCEEVRRADVHREIKSVGHGTTALRDMTCYKDAETVLCVLSEMVATRLRRYGMYGSVVHVDIRRNDLTHEAKQKTVPKTFVAKEIYNAGKELLHSIWRGGADKPLRSLSVNVSALSDVSSGVQMALWEEKNEKQQQLEFSLDKIRKKFGFDAIGTANTLHNDLVSKNMASEEDLLPFKR</sequence>
<dbReference type="GO" id="GO:0042276">
    <property type="term" value="P:error-prone translesion synthesis"/>
    <property type="evidence" value="ECO:0007669"/>
    <property type="project" value="TreeGrafter"/>
</dbReference>
<comment type="caution">
    <text evidence="6">The sequence shown here is derived from an EMBL/GenBank/DDBJ whole genome shotgun (WGS) entry which is preliminary data.</text>
</comment>
<comment type="function">
    <text evidence="4">Poorly processive, error-prone DNA polymerase involved in untargeted mutagenesis. Copies undamaged DNA at stalled replication forks, which arise in vivo from mismatched or misaligned primer ends. These misaligned primers can be extended by PolIV. Exhibits no 3'-5' exonuclease (proofreading) activity. May be involved in translesional synthesis, in conjunction with the beta clamp from PolIII.</text>
</comment>
<dbReference type="EC" id="2.7.7.7" evidence="4"/>
<dbReference type="InterPro" id="IPR043502">
    <property type="entry name" value="DNA/RNA_pol_sf"/>
</dbReference>
<feature type="site" description="Substrate discrimination" evidence="4">
    <location>
        <position position="12"/>
    </location>
</feature>
<dbReference type="GO" id="GO:0003887">
    <property type="term" value="F:DNA-directed DNA polymerase activity"/>
    <property type="evidence" value="ECO:0007669"/>
    <property type="project" value="UniProtKB-UniRule"/>
</dbReference>
<dbReference type="GO" id="GO:0003684">
    <property type="term" value="F:damaged DNA binding"/>
    <property type="evidence" value="ECO:0007669"/>
    <property type="project" value="InterPro"/>
</dbReference>
<evidence type="ECO:0000256" key="3">
    <source>
        <dbReference type="ARBA" id="ARBA00022932"/>
    </source>
</evidence>
<dbReference type="Gene3D" id="1.10.150.20">
    <property type="entry name" value="5' to 3' exonuclease, C-terminal subdomain"/>
    <property type="match status" value="1"/>
</dbReference>
<dbReference type="InterPro" id="IPR050116">
    <property type="entry name" value="DNA_polymerase-Y"/>
</dbReference>
<comment type="cofactor">
    <cofactor evidence="4">
        <name>Mg(2+)</name>
        <dbReference type="ChEBI" id="CHEBI:18420"/>
    </cofactor>
    <text evidence="4">Binds 2 magnesium ions per subunit.</text>
</comment>
<proteinExistence type="inferred from homology"/>
<dbReference type="InterPro" id="IPR017961">
    <property type="entry name" value="DNA_pol_Y-fam_little_finger"/>
</dbReference>
<dbReference type="InterPro" id="IPR022880">
    <property type="entry name" value="DNApol_IV"/>
</dbReference>
<keyword evidence="4" id="KW-0963">Cytoplasm</keyword>
<dbReference type="GO" id="GO:0005829">
    <property type="term" value="C:cytosol"/>
    <property type="evidence" value="ECO:0007669"/>
    <property type="project" value="TreeGrafter"/>
</dbReference>
<comment type="subcellular location">
    <subcellularLocation>
        <location evidence="4">Cytoplasm</location>
    </subcellularLocation>
</comment>
<name>A0A9D1J890_9BACT</name>
<evidence type="ECO:0000256" key="2">
    <source>
        <dbReference type="ARBA" id="ARBA00022457"/>
    </source>
</evidence>
<keyword evidence="3 4" id="KW-0239">DNA-directed DNA polymerase</keyword>
<feature type="binding site" evidence="4">
    <location>
        <position position="7"/>
    </location>
    <ligand>
        <name>Mg(2+)</name>
        <dbReference type="ChEBI" id="CHEBI:18420"/>
    </ligand>
</feature>
<gene>
    <name evidence="4" type="primary">dinB</name>
    <name evidence="6" type="ORF">IAC95_04845</name>
</gene>
<keyword evidence="2 4" id="KW-0515">Mutator protein</keyword>
<keyword evidence="4" id="KW-0460">Magnesium</keyword>
<evidence type="ECO:0000256" key="4">
    <source>
        <dbReference type="HAMAP-Rule" id="MF_01113"/>
    </source>
</evidence>
<accession>A0A9D1J890</accession>
<keyword evidence="4" id="KW-0234">DNA repair</keyword>
<keyword evidence="4" id="KW-0479">Metal-binding</keyword>
<comment type="similarity">
    <text evidence="1 4">Belongs to the DNA polymerase type-Y family.</text>
</comment>
<keyword evidence="4" id="KW-0238">DNA-binding</keyword>
<dbReference type="PROSITE" id="PS50173">
    <property type="entry name" value="UMUC"/>
    <property type="match status" value="1"/>
</dbReference>
<dbReference type="Gene3D" id="3.30.70.270">
    <property type="match status" value="1"/>
</dbReference>
<reference evidence="6" key="2">
    <citation type="journal article" date="2021" name="PeerJ">
        <title>Extensive microbial diversity within the chicken gut microbiome revealed by metagenomics and culture.</title>
        <authorList>
            <person name="Gilroy R."/>
            <person name="Ravi A."/>
            <person name="Getino M."/>
            <person name="Pursley I."/>
            <person name="Horton D.L."/>
            <person name="Alikhan N.F."/>
            <person name="Baker D."/>
            <person name="Gharbi K."/>
            <person name="Hall N."/>
            <person name="Watson M."/>
            <person name="Adriaenssens E.M."/>
            <person name="Foster-Nyarko E."/>
            <person name="Jarju S."/>
            <person name="Secka A."/>
            <person name="Antonio M."/>
            <person name="Oren A."/>
            <person name="Chaudhuri R.R."/>
            <person name="La Ragione R."/>
            <person name="Hildebrand F."/>
            <person name="Pallen M.J."/>
        </authorList>
    </citation>
    <scope>NUCLEOTIDE SEQUENCE</scope>
    <source>
        <strain evidence="6">CHK121-14286</strain>
    </source>
</reference>
<dbReference type="PANTHER" id="PTHR11076">
    <property type="entry name" value="DNA REPAIR POLYMERASE UMUC / TRANSFERASE FAMILY MEMBER"/>
    <property type="match status" value="1"/>
</dbReference>
<feature type="active site" evidence="4">
    <location>
        <position position="104"/>
    </location>
</feature>
<comment type="subunit">
    <text evidence="4">Monomer.</text>
</comment>
<dbReference type="InterPro" id="IPR001126">
    <property type="entry name" value="UmuC"/>
</dbReference>
<dbReference type="GO" id="GO:0000287">
    <property type="term" value="F:magnesium ion binding"/>
    <property type="evidence" value="ECO:0007669"/>
    <property type="project" value="UniProtKB-UniRule"/>
</dbReference>
<dbReference type="SUPFAM" id="SSF100879">
    <property type="entry name" value="Lesion bypass DNA polymerase (Y-family), little finger domain"/>
    <property type="match status" value="1"/>
</dbReference>
<dbReference type="InterPro" id="IPR043128">
    <property type="entry name" value="Rev_trsase/Diguanyl_cyclase"/>
</dbReference>
<evidence type="ECO:0000313" key="7">
    <source>
        <dbReference type="Proteomes" id="UP000824200"/>
    </source>
</evidence>
<dbReference type="HAMAP" id="MF_01113">
    <property type="entry name" value="DNApol_IV"/>
    <property type="match status" value="1"/>
</dbReference>
<dbReference type="GO" id="GO:0009432">
    <property type="term" value="P:SOS response"/>
    <property type="evidence" value="ECO:0007669"/>
    <property type="project" value="TreeGrafter"/>
</dbReference>
<evidence type="ECO:0000313" key="6">
    <source>
        <dbReference type="EMBL" id="HIR66185.1"/>
    </source>
</evidence>
<dbReference type="EMBL" id="DVHL01000040">
    <property type="protein sequence ID" value="HIR66185.1"/>
    <property type="molecule type" value="Genomic_DNA"/>
</dbReference>
<evidence type="ECO:0000259" key="5">
    <source>
        <dbReference type="PROSITE" id="PS50173"/>
    </source>
</evidence>
<dbReference type="CDD" id="cd03586">
    <property type="entry name" value="PolY_Pol_IV_kappa"/>
    <property type="match status" value="1"/>
</dbReference>
<dbReference type="Proteomes" id="UP000824200">
    <property type="component" value="Unassembled WGS sequence"/>
</dbReference>
<feature type="binding site" evidence="4">
    <location>
        <position position="103"/>
    </location>
    <ligand>
        <name>Mg(2+)</name>
        <dbReference type="ChEBI" id="CHEBI:18420"/>
    </ligand>
</feature>
<reference evidence="6" key="1">
    <citation type="submission" date="2020-10" db="EMBL/GenBank/DDBJ databases">
        <authorList>
            <person name="Gilroy R."/>
        </authorList>
    </citation>
    <scope>NUCLEOTIDE SEQUENCE</scope>
    <source>
        <strain evidence="6">CHK121-14286</strain>
    </source>
</reference>
<comment type="catalytic activity">
    <reaction evidence="4">
        <text>DNA(n) + a 2'-deoxyribonucleoside 5'-triphosphate = DNA(n+1) + diphosphate</text>
        <dbReference type="Rhea" id="RHEA:22508"/>
        <dbReference type="Rhea" id="RHEA-COMP:17339"/>
        <dbReference type="Rhea" id="RHEA-COMP:17340"/>
        <dbReference type="ChEBI" id="CHEBI:33019"/>
        <dbReference type="ChEBI" id="CHEBI:61560"/>
        <dbReference type="ChEBI" id="CHEBI:173112"/>
        <dbReference type="EC" id="2.7.7.7"/>
    </reaction>
</comment>
<organism evidence="6 7">
    <name type="scientific">Candidatus Fimimonas gallinarum</name>
    <dbReference type="NCBI Taxonomy" id="2840821"/>
    <lineage>
        <taxon>Bacteria</taxon>
        <taxon>Pseudomonadati</taxon>
        <taxon>Myxococcota</taxon>
        <taxon>Myxococcia</taxon>
        <taxon>Myxococcales</taxon>
        <taxon>Cystobacterineae</taxon>
        <taxon>Myxococcaceae</taxon>
        <taxon>Myxococcaceae incertae sedis</taxon>
        <taxon>Candidatus Fimimonas</taxon>
    </lineage>
</organism>
<dbReference type="Gene3D" id="3.40.1170.60">
    <property type="match status" value="1"/>
</dbReference>